<dbReference type="Proteomes" id="UP000663823">
    <property type="component" value="Unassembled WGS sequence"/>
</dbReference>
<dbReference type="InterPro" id="IPR037516">
    <property type="entry name" value="Tripartite_DENN"/>
</dbReference>
<keyword evidence="9" id="KW-1185">Reference proteome</keyword>
<organism evidence="2 10">
    <name type="scientific">Rotaria sordida</name>
    <dbReference type="NCBI Taxonomy" id="392033"/>
    <lineage>
        <taxon>Eukaryota</taxon>
        <taxon>Metazoa</taxon>
        <taxon>Spiralia</taxon>
        <taxon>Gnathifera</taxon>
        <taxon>Rotifera</taxon>
        <taxon>Eurotatoria</taxon>
        <taxon>Bdelloidea</taxon>
        <taxon>Philodinida</taxon>
        <taxon>Philodinidae</taxon>
        <taxon>Rotaria</taxon>
    </lineage>
</organism>
<gene>
    <name evidence="8" type="ORF">FNK824_LOCUS2973</name>
    <name evidence="3" type="ORF">JXQ802_LOCUS3422</name>
    <name evidence="4" type="ORF">JXQ802_LOCUS3621</name>
    <name evidence="7" type="ORF">OTI717_LOCUS477</name>
    <name evidence="5" type="ORF">PYM288_LOCUS6355</name>
    <name evidence="2" type="ORF">RFH988_LOCUS1615</name>
    <name evidence="6" type="ORF">SEV965_LOCUS3693</name>
</gene>
<dbReference type="PROSITE" id="PS50211">
    <property type="entry name" value="DENN"/>
    <property type="match status" value="1"/>
</dbReference>
<dbReference type="EMBL" id="CAJNOL010000049">
    <property type="protein sequence ID" value="CAF0788609.1"/>
    <property type="molecule type" value="Genomic_DNA"/>
</dbReference>
<dbReference type="Proteomes" id="UP000663874">
    <property type="component" value="Unassembled WGS sequence"/>
</dbReference>
<dbReference type="EMBL" id="CAJOAX010000016">
    <property type="protein sequence ID" value="CAF3480218.1"/>
    <property type="molecule type" value="Genomic_DNA"/>
</dbReference>
<evidence type="ECO:0000313" key="5">
    <source>
        <dbReference type="EMBL" id="CAF0836545.1"/>
    </source>
</evidence>
<reference evidence="2" key="1">
    <citation type="submission" date="2021-02" db="EMBL/GenBank/DDBJ databases">
        <authorList>
            <person name="Nowell W R."/>
        </authorList>
    </citation>
    <scope>NUCLEOTIDE SEQUENCE</scope>
</reference>
<dbReference type="AlphaFoldDB" id="A0A813PLJ6"/>
<evidence type="ECO:0000259" key="1">
    <source>
        <dbReference type="PROSITE" id="PS50211"/>
    </source>
</evidence>
<evidence type="ECO:0000313" key="6">
    <source>
        <dbReference type="EMBL" id="CAF0862464.1"/>
    </source>
</evidence>
<sequence length="629" mass="73706">MTSNRNNRHFYTSYALYVPPNNNSKDNDSISFTSLDIDRIFGLRHLSSNLNTLLNYRHISNKNSKNSIGDNKNSNKKDLIINGLLFDTQLFQPIRSSYIIDYTDAPEDLNQHLEGHNISSICSSLDTHLFKLAFIITLSDGYVDKELLLEYFPREDINVNILEEISYYKRFCFPELNSKHKNRGQLLTDPSTYVFTRILSNGEVEYGYCRRLTTVSNQITKFPIVFCVVSTYSCFKLYDAILNELTKVYISNEVECNLLIRSFYSKPLPAPTQNSSSITCMLNNRRIFYYVCPRDDRLNHDYYSTLLSCLSPNHIVHLFESMLCSKRILVFSRYPSKLTKCCLGLSLLIYPFIWPYSFVSLMPSSWLHDLIDSPCPYIYGCLYETIQDMPFTFDHDVIRVDLDMNTIEDSTDNICSLPYNLRQTFESSLEYIIKYRLIKLNSNLINIAVSEACLHVFIELFYLLPDFFQHKNISNKNSNDQFSICSNYFKYHDSGIDLQSLVSVDLEETITDHEDKQDKIQFDYDFHSEEFLNVQPKPFVTFLKGFVHGMIFLKFLDDYQRIDDNNQESFSLFSQRLNERRQMTVEDLAIHPLTKFQQIFDLLVQQINQVSKQANPSFSKYFKKIFEQK</sequence>
<name>A0A813PLJ6_9BILA</name>
<dbReference type="InterPro" id="IPR051942">
    <property type="entry name" value="DENN_domain_containing_2"/>
</dbReference>
<evidence type="ECO:0000313" key="3">
    <source>
        <dbReference type="EMBL" id="CAF0784891.1"/>
    </source>
</evidence>
<protein>
    <recommendedName>
        <fullName evidence="1">UDENN domain-containing protein</fullName>
    </recommendedName>
</protein>
<evidence type="ECO:0000313" key="8">
    <source>
        <dbReference type="EMBL" id="CAF3592055.1"/>
    </source>
</evidence>
<evidence type="ECO:0000313" key="10">
    <source>
        <dbReference type="Proteomes" id="UP000663882"/>
    </source>
</evidence>
<comment type="caution">
    <text evidence="2">The sequence shown here is derived from an EMBL/GenBank/DDBJ whole genome shotgun (WGS) entry which is preliminary data.</text>
</comment>
<dbReference type="Pfam" id="PF02141">
    <property type="entry name" value="DENN"/>
    <property type="match status" value="1"/>
</dbReference>
<dbReference type="EMBL" id="CAJNOH010000070">
    <property type="protein sequence ID" value="CAF0836545.1"/>
    <property type="molecule type" value="Genomic_DNA"/>
</dbReference>
<dbReference type="InterPro" id="IPR001194">
    <property type="entry name" value="cDENN_dom"/>
</dbReference>
<proteinExistence type="predicted"/>
<dbReference type="EMBL" id="CAJNOO010000031">
    <property type="protein sequence ID" value="CAF0756843.1"/>
    <property type="molecule type" value="Genomic_DNA"/>
</dbReference>
<dbReference type="EMBL" id="CAJOBE010000189">
    <property type="protein sequence ID" value="CAF3592055.1"/>
    <property type="molecule type" value="Genomic_DNA"/>
</dbReference>
<dbReference type="PANTHER" id="PTHR15288">
    <property type="entry name" value="DENN DOMAIN-CONTAINING PROTEIN 2"/>
    <property type="match status" value="1"/>
</dbReference>
<accession>A0A813PLJ6</accession>
<dbReference type="Proteomes" id="UP000663882">
    <property type="component" value="Unassembled WGS sequence"/>
</dbReference>
<dbReference type="SMART" id="SM00799">
    <property type="entry name" value="DENN"/>
    <property type="match status" value="1"/>
</dbReference>
<dbReference type="Gene3D" id="3.40.50.11500">
    <property type="match status" value="1"/>
</dbReference>
<feature type="domain" description="UDENN" evidence="1">
    <location>
        <begin position="127"/>
        <end position="568"/>
    </location>
</feature>
<dbReference type="Proteomes" id="UP000663854">
    <property type="component" value="Unassembled WGS sequence"/>
</dbReference>
<dbReference type="Proteomes" id="UP000663870">
    <property type="component" value="Unassembled WGS sequence"/>
</dbReference>
<evidence type="ECO:0000313" key="4">
    <source>
        <dbReference type="EMBL" id="CAF0788609.1"/>
    </source>
</evidence>
<dbReference type="InterPro" id="IPR043153">
    <property type="entry name" value="DENN_C"/>
</dbReference>
<dbReference type="PANTHER" id="PTHR15288:SF0">
    <property type="entry name" value="UDENN DOMAIN-CONTAINING PROTEIN"/>
    <property type="match status" value="1"/>
</dbReference>
<evidence type="ECO:0000313" key="7">
    <source>
        <dbReference type="EMBL" id="CAF3480218.1"/>
    </source>
</evidence>
<evidence type="ECO:0000313" key="9">
    <source>
        <dbReference type="Proteomes" id="UP000663870"/>
    </source>
</evidence>
<dbReference type="EMBL" id="CAJNOU010000096">
    <property type="protein sequence ID" value="CAF0862464.1"/>
    <property type="molecule type" value="Genomic_DNA"/>
</dbReference>
<dbReference type="Proteomes" id="UP000663889">
    <property type="component" value="Unassembled WGS sequence"/>
</dbReference>
<dbReference type="Gene3D" id="3.30.450.200">
    <property type="match status" value="1"/>
</dbReference>
<dbReference type="EMBL" id="CAJNOL010000046">
    <property type="protein sequence ID" value="CAF0784891.1"/>
    <property type="molecule type" value="Genomic_DNA"/>
</dbReference>
<dbReference type="OrthoDB" id="10266080at2759"/>
<evidence type="ECO:0000313" key="2">
    <source>
        <dbReference type="EMBL" id="CAF0756843.1"/>
    </source>
</evidence>